<evidence type="ECO:0000313" key="3">
    <source>
        <dbReference type="Proteomes" id="UP000291116"/>
    </source>
</evidence>
<dbReference type="AlphaFoldDB" id="A0A448Z013"/>
<organism evidence="2 3">
    <name type="scientific">Pseudo-nitzschia multistriata</name>
    <dbReference type="NCBI Taxonomy" id="183589"/>
    <lineage>
        <taxon>Eukaryota</taxon>
        <taxon>Sar</taxon>
        <taxon>Stramenopiles</taxon>
        <taxon>Ochrophyta</taxon>
        <taxon>Bacillariophyta</taxon>
        <taxon>Bacillariophyceae</taxon>
        <taxon>Bacillariophycidae</taxon>
        <taxon>Bacillariales</taxon>
        <taxon>Bacillariaceae</taxon>
        <taxon>Pseudo-nitzschia</taxon>
    </lineage>
</organism>
<gene>
    <name evidence="2" type="ORF">PSNMU_V1.4_AUG-EV-PASAV3_0021170</name>
</gene>
<accession>A0A448Z013</accession>
<evidence type="ECO:0000313" key="2">
    <source>
        <dbReference type="EMBL" id="VEU35381.1"/>
    </source>
</evidence>
<feature type="region of interest" description="Disordered" evidence="1">
    <location>
        <begin position="73"/>
        <end position="105"/>
    </location>
</feature>
<reference evidence="2 3" key="1">
    <citation type="submission" date="2019-01" db="EMBL/GenBank/DDBJ databases">
        <authorList>
            <person name="Ferrante I. M."/>
        </authorList>
    </citation>
    <scope>NUCLEOTIDE SEQUENCE [LARGE SCALE GENOMIC DNA]</scope>
    <source>
        <strain evidence="2 3">B856</strain>
    </source>
</reference>
<dbReference type="Proteomes" id="UP000291116">
    <property type="component" value="Unassembled WGS sequence"/>
</dbReference>
<keyword evidence="3" id="KW-1185">Reference proteome</keyword>
<name>A0A448Z013_9STRA</name>
<protein>
    <submittedName>
        <fullName evidence="2">Uncharacterized protein</fullName>
    </submittedName>
</protein>
<sequence>MVSPLLSPTPVPPNLGPIQYRFNRDAARNLCGCCSRRCGESWLLSGAEDGKKFPRHSDSIAVDGILVWRASEENEDGRGADDDPSSGLAAVQVSGDKPSKSKMGF</sequence>
<dbReference type="EMBL" id="CAACVS010000057">
    <property type="protein sequence ID" value="VEU35381.1"/>
    <property type="molecule type" value="Genomic_DNA"/>
</dbReference>
<proteinExistence type="predicted"/>
<evidence type="ECO:0000256" key="1">
    <source>
        <dbReference type="SAM" id="MobiDB-lite"/>
    </source>
</evidence>